<dbReference type="PROSITE" id="PS00660">
    <property type="entry name" value="FERM_1"/>
    <property type="match status" value="1"/>
</dbReference>
<dbReference type="PRINTS" id="PR00661">
    <property type="entry name" value="ERMFAMILY"/>
</dbReference>
<dbReference type="PROSITE" id="PS00661">
    <property type="entry name" value="FERM_2"/>
    <property type="match status" value="1"/>
</dbReference>
<dbReference type="CDD" id="cd14473">
    <property type="entry name" value="FERM_B-lobe"/>
    <property type="match status" value="1"/>
</dbReference>
<evidence type="ECO:0000256" key="3">
    <source>
        <dbReference type="SAM" id="MobiDB-lite"/>
    </source>
</evidence>
<dbReference type="Gene3D" id="2.30.29.30">
    <property type="entry name" value="Pleckstrin-homology domain (PH domain)/Phosphotyrosine-binding domain (PTB)"/>
    <property type="match status" value="1"/>
</dbReference>
<dbReference type="SUPFAM" id="SSF54236">
    <property type="entry name" value="Ubiquitin-like"/>
    <property type="match status" value="1"/>
</dbReference>
<dbReference type="SMART" id="SM00295">
    <property type="entry name" value="B41"/>
    <property type="match status" value="1"/>
</dbReference>
<dbReference type="FunFam" id="2.30.29.30:FF:000002">
    <property type="entry name" value="Band 4.1-like protein 5 isoform 1"/>
    <property type="match status" value="1"/>
</dbReference>
<dbReference type="InterPro" id="IPR041783">
    <property type="entry name" value="PTPN3/4_FERM_C"/>
</dbReference>
<dbReference type="PRINTS" id="PR00935">
    <property type="entry name" value="BAND41"/>
</dbReference>
<dbReference type="Gene3D" id="3.10.20.90">
    <property type="entry name" value="Phosphatidylinositol 3-kinase Catalytic Subunit, Chain A, domain 1"/>
    <property type="match status" value="1"/>
</dbReference>
<evidence type="ECO:0000259" key="4">
    <source>
        <dbReference type="PROSITE" id="PS50057"/>
    </source>
</evidence>
<dbReference type="InterPro" id="IPR019747">
    <property type="entry name" value="FERM_CS"/>
</dbReference>
<evidence type="ECO:0000256" key="2">
    <source>
        <dbReference type="ARBA" id="ARBA00022490"/>
    </source>
</evidence>
<dbReference type="Pfam" id="PF09380">
    <property type="entry name" value="FERM_C"/>
    <property type="match status" value="1"/>
</dbReference>
<dbReference type="PANTHER" id="PTHR23280:SF27">
    <property type="entry name" value="TYROSINE-PROTEIN PHOSPHATASE NON-RECEPTOR TYPE"/>
    <property type="match status" value="1"/>
</dbReference>
<dbReference type="InterPro" id="IPR019748">
    <property type="entry name" value="FERM_central"/>
</dbReference>
<dbReference type="InterPro" id="IPR011993">
    <property type="entry name" value="PH-like_dom_sf"/>
</dbReference>
<dbReference type="PANTHER" id="PTHR23280">
    <property type="entry name" value="4.1 G PROTEIN"/>
    <property type="match status" value="1"/>
</dbReference>
<dbReference type="InterPro" id="IPR014847">
    <property type="entry name" value="FA"/>
</dbReference>
<dbReference type="EMBL" id="JAGEUA010000001">
    <property type="protein sequence ID" value="KAL1021844.1"/>
    <property type="molecule type" value="Genomic_DNA"/>
</dbReference>
<dbReference type="SMART" id="SM01196">
    <property type="entry name" value="FERM_C"/>
    <property type="match status" value="1"/>
</dbReference>
<feature type="region of interest" description="Disordered" evidence="3">
    <location>
        <begin position="377"/>
        <end position="406"/>
    </location>
</feature>
<protein>
    <recommendedName>
        <fullName evidence="4">FERM domain-containing protein</fullName>
    </recommendedName>
</protein>
<dbReference type="InterPro" id="IPR000798">
    <property type="entry name" value="Ez/rad/moesin-like"/>
</dbReference>
<dbReference type="CDD" id="cd13189">
    <property type="entry name" value="FERM_C_PTPN4_PTPN3_like"/>
    <property type="match status" value="1"/>
</dbReference>
<dbReference type="InterPro" id="IPR029071">
    <property type="entry name" value="Ubiquitin-like_domsf"/>
</dbReference>
<dbReference type="FunFam" id="1.20.80.10:FF:000003">
    <property type="entry name" value="Tyrosine-protein phosphatase non-receptor type 4"/>
    <property type="match status" value="1"/>
</dbReference>
<dbReference type="SUPFAM" id="SSF50729">
    <property type="entry name" value="PH domain-like"/>
    <property type="match status" value="1"/>
</dbReference>
<dbReference type="InterPro" id="IPR014352">
    <property type="entry name" value="FERM/acyl-CoA-bd_prot_sf"/>
</dbReference>
<dbReference type="Proteomes" id="UP001557470">
    <property type="component" value="Unassembled WGS sequence"/>
</dbReference>
<dbReference type="GO" id="GO:0016020">
    <property type="term" value="C:membrane"/>
    <property type="evidence" value="ECO:0007669"/>
    <property type="project" value="UniProtKB-ARBA"/>
</dbReference>
<dbReference type="InterPro" id="IPR035963">
    <property type="entry name" value="FERM_2"/>
</dbReference>
<dbReference type="Gene3D" id="1.20.80.10">
    <property type="match status" value="1"/>
</dbReference>
<dbReference type="Pfam" id="PF00373">
    <property type="entry name" value="FERM_M"/>
    <property type="match status" value="1"/>
</dbReference>
<feature type="domain" description="FERM" evidence="4">
    <location>
        <begin position="29"/>
        <end position="312"/>
    </location>
</feature>
<dbReference type="InterPro" id="IPR018980">
    <property type="entry name" value="FERM_PH-like_C"/>
</dbReference>
<accession>A0ABD0XK94</accession>
<comment type="caution">
    <text evidence="5">The sequence shown here is derived from an EMBL/GenBank/DDBJ whole genome shotgun (WGS) entry which is preliminary data.</text>
</comment>
<dbReference type="GO" id="GO:0005737">
    <property type="term" value="C:cytoplasm"/>
    <property type="evidence" value="ECO:0007669"/>
    <property type="project" value="UniProtKB-SubCell"/>
</dbReference>
<evidence type="ECO:0000256" key="1">
    <source>
        <dbReference type="ARBA" id="ARBA00004496"/>
    </source>
</evidence>
<comment type="subcellular location">
    <subcellularLocation>
        <location evidence="1">Cytoplasm</location>
    </subcellularLocation>
</comment>
<dbReference type="SMART" id="SM01195">
    <property type="entry name" value="FA"/>
    <property type="match status" value="1"/>
</dbReference>
<dbReference type="InterPro" id="IPR000299">
    <property type="entry name" value="FERM_domain"/>
</dbReference>
<dbReference type="PROSITE" id="PS50057">
    <property type="entry name" value="FERM_3"/>
    <property type="match status" value="1"/>
</dbReference>
<dbReference type="Pfam" id="PF09379">
    <property type="entry name" value="FERM_N"/>
    <property type="match status" value="1"/>
</dbReference>
<dbReference type="FunFam" id="3.10.20.90:FF:000104">
    <property type="entry name" value="Tyrosine-protein phosphatase non-receptor type"/>
    <property type="match status" value="1"/>
</dbReference>
<sequence length="406" mass="47127">MTARSRLPAGNNHNVCASELSQDRRHSEVVCNVLLLDNTVQVFKVHKHDQGQVLLDVVFKHLELTERDYFGLQLADDPSESQRWLDPTKLIKKQLKRGSPHNLNFRVKFFVSDPTKLQEEYTRYQYFLQIKQDLLSGRLPCPYNTAALLASYAVQSEIGDYSQDQHLPGYLSEYTFIPNAPQDFEKEISKQHQQHKGLSPAQSEFNYLNTAQTLELYGVELHYAKEQSDTEVLIGVMSTGIVIYKNRIRINCYPWLKIVKISFKCRQFFIQLRRELHESREALLGFSMVNYRACKNLWKACVEHHTFFRLDRPLPPQKNFFAHYFQLGSKYRYSGRTEVQSVQYGKEKGIRDRVFARSPSKPLVRRLMGGGVDWESVSRTSRASLSEERLETQSLPTRSPPGTPNQ</sequence>
<dbReference type="AlphaFoldDB" id="A0ABD0XK94"/>
<dbReference type="InterPro" id="IPR018979">
    <property type="entry name" value="FERM_N"/>
</dbReference>
<dbReference type="InterPro" id="IPR019749">
    <property type="entry name" value="Band_41_domain"/>
</dbReference>
<name>A0ABD0XK94_UMBPY</name>
<reference evidence="5 6" key="1">
    <citation type="submission" date="2024-06" db="EMBL/GenBank/DDBJ databases">
        <authorList>
            <person name="Pan Q."/>
            <person name="Wen M."/>
            <person name="Jouanno E."/>
            <person name="Zahm M."/>
            <person name="Klopp C."/>
            <person name="Cabau C."/>
            <person name="Louis A."/>
            <person name="Berthelot C."/>
            <person name="Parey E."/>
            <person name="Roest Crollius H."/>
            <person name="Montfort J."/>
            <person name="Robinson-Rechavi M."/>
            <person name="Bouchez O."/>
            <person name="Lampietro C."/>
            <person name="Lopez Roques C."/>
            <person name="Donnadieu C."/>
            <person name="Postlethwait J."/>
            <person name="Bobe J."/>
            <person name="Verreycken H."/>
            <person name="Guiguen Y."/>
        </authorList>
    </citation>
    <scope>NUCLEOTIDE SEQUENCE [LARGE SCALE GENOMIC DNA]</scope>
    <source>
        <strain evidence="5">Up_M1</strain>
        <tissue evidence="5">Testis</tissue>
    </source>
</reference>
<keyword evidence="2" id="KW-0963">Cytoplasm</keyword>
<gene>
    <name evidence="5" type="ORF">UPYG_G00018780</name>
</gene>
<organism evidence="5 6">
    <name type="scientific">Umbra pygmaea</name>
    <name type="common">Eastern mudminnow</name>
    <dbReference type="NCBI Taxonomy" id="75934"/>
    <lineage>
        <taxon>Eukaryota</taxon>
        <taxon>Metazoa</taxon>
        <taxon>Chordata</taxon>
        <taxon>Craniata</taxon>
        <taxon>Vertebrata</taxon>
        <taxon>Euteleostomi</taxon>
        <taxon>Actinopterygii</taxon>
        <taxon>Neopterygii</taxon>
        <taxon>Teleostei</taxon>
        <taxon>Protacanthopterygii</taxon>
        <taxon>Esociformes</taxon>
        <taxon>Umbridae</taxon>
        <taxon>Umbra</taxon>
    </lineage>
</organism>
<evidence type="ECO:0000313" key="5">
    <source>
        <dbReference type="EMBL" id="KAL1021844.1"/>
    </source>
</evidence>
<keyword evidence="6" id="KW-1185">Reference proteome</keyword>
<dbReference type="Pfam" id="PF08736">
    <property type="entry name" value="FA"/>
    <property type="match status" value="1"/>
</dbReference>
<evidence type="ECO:0000313" key="6">
    <source>
        <dbReference type="Proteomes" id="UP001557470"/>
    </source>
</evidence>
<dbReference type="SUPFAM" id="SSF47031">
    <property type="entry name" value="Second domain of FERM"/>
    <property type="match status" value="1"/>
</dbReference>
<proteinExistence type="predicted"/>